<evidence type="ECO:0000256" key="6">
    <source>
        <dbReference type="ARBA" id="ARBA00022841"/>
    </source>
</evidence>
<evidence type="ECO:0000313" key="8">
    <source>
        <dbReference type="EMBL" id="CAB3673047.1"/>
    </source>
</evidence>
<dbReference type="InterPro" id="IPR036514">
    <property type="entry name" value="SGNH_hydro_sf"/>
</dbReference>
<dbReference type="GO" id="GO:0016740">
    <property type="term" value="F:transferase activity"/>
    <property type="evidence" value="ECO:0007669"/>
    <property type="project" value="UniProtKB-KW"/>
</dbReference>
<dbReference type="Pfam" id="PF16822">
    <property type="entry name" value="ALGX"/>
    <property type="match status" value="1"/>
</dbReference>
<comment type="pathway">
    <text evidence="2">Glycan biosynthesis; alginate biosynthesis.</text>
</comment>
<dbReference type="GO" id="GO:0016788">
    <property type="term" value="F:hydrolase activity, acting on ester bonds"/>
    <property type="evidence" value="ECO:0007669"/>
    <property type="project" value="UniProtKB-ARBA"/>
</dbReference>
<proteinExistence type="predicted"/>
<dbReference type="CDD" id="cd14444">
    <property type="entry name" value="AlgX_N_like_1"/>
    <property type="match status" value="1"/>
</dbReference>
<dbReference type="Gene3D" id="3.40.50.1110">
    <property type="entry name" value="SGNH hydrolase"/>
    <property type="match status" value="1"/>
</dbReference>
<dbReference type="UniPathway" id="UPA00286"/>
<keyword evidence="5" id="KW-0574">Periplasm</keyword>
<dbReference type="Proteomes" id="UP000494108">
    <property type="component" value="Unassembled WGS sequence"/>
</dbReference>
<keyword evidence="3" id="KW-0808">Transferase</keyword>
<evidence type="ECO:0000256" key="3">
    <source>
        <dbReference type="ARBA" id="ARBA00022679"/>
    </source>
</evidence>
<dbReference type="SUPFAM" id="SSF52266">
    <property type="entry name" value="SGNH hydrolase"/>
    <property type="match status" value="1"/>
</dbReference>
<protein>
    <recommendedName>
        <fullName evidence="7">AlgX/AlgJ SGNH hydrolase-like domain-containing protein</fullName>
    </recommendedName>
</protein>
<gene>
    <name evidence="8" type="ORF">LMG3431_03952</name>
</gene>
<keyword evidence="9" id="KW-1185">Reference proteome</keyword>
<evidence type="ECO:0000313" key="9">
    <source>
        <dbReference type="Proteomes" id="UP000494108"/>
    </source>
</evidence>
<sequence length="369" mass="39923">MASNTVPPSDTPAAPSHRLTACVVALLLAIGLGWGAWCLVDAKINPAQVSPSAWADGSAGGVLNKALHLPRQADVDTWNASVRYRVLGDLGEQVAMGCPQWLFYRDGLRPQPGVHVFDERLRLMRHWVDELRQKQVQVLIVAVPDKSRVEADRLCGLPVSLAMRQTLDAWQDALRAQGVPYVDLRDALQAAPAPRFFRTDVHMNAQGAQAAAQRVAQAALPLLAGPGAQTFKTDPPGPAEPRMGDLIVLSGLEHARPGWRPALDVVAEQKIEPVRAGGLLDDAPAVDVLLAGSSNGRRSQFAERLGIGLGREIWNLSLDGGQFSGALQIALNQREQWPKSLKLLIWEFSENALSLPLTPDEKAVLARLP</sequence>
<dbReference type="EMBL" id="CADIJX010000005">
    <property type="protein sequence ID" value="CAB3673047.1"/>
    <property type="molecule type" value="Genomic_DNA"/>
</dbReference>
<dbReference type="GO" id="GO:0042597">
    <property type="term" value="C:periplasmic space"/>
    <property type="evidence" value="ECO:0007669"/>
    <property type="project" value="UniProtKB-SubCell"/>
</dbReference>
<reference evidence="8 9" key="1">
    <citation type="submission" date="2020-04" db="EMBL/GenBank/DDBJ databases">
        <authorList>
            <person name="De Canck E."/>
        </authorList>
    </citation>
    <scope>NUCLEOTIDE SEQUENCE [LARGE SCALE GENOMIC DNA]</scope>
    <source>
        <strain evidence="8 9">LMG 3431</strain>
    </source>
</reference>
<comment type="subcellular location">
    <subcellularLocation>
        <location evidence="1">Periplasm</location>
    </subcellularLocation>
</comment>
<keyword evidence="4" id="KW-0732">Signal</keyword>
<dbReference type="AlphaFoldDB" id="A0A6S6ZFN2"/>
<accession>A0A6S6ZFN2</accession>
<evidence type="ECO:0000256" key="1">
    <source>
        <dbReference type="ARBA" id="ARBA00004418"/>
    </source>
</evidence>
<dbReference type="GO" id="GO:0042121">
    <property type="term" value="P:alginic acid biosynthetic process"/>
    <property type="evidence" value="ECO:0007669"/>
    <property type="project" value="UniProtKB-UniPathway"/>
</dbReference>
<evidence type="ECO:0000256" key="2">
    <source>
        <dbReference type="ARBA" id="ARBA00005182"/>
    </source>
</evidence>
<name>A0A6S6ZFN2_9BURK</name>
<evidence type="ECO:0000256" key="4">
    <source>
        <dbReference type="ARBA" id="ARBA00022729"/>
    </source>
</evidence>
<keyword evidence="6" id="KW-0016">Alginate biosynthesis</keyword>
<evidence type="ECO:0000259" key="7">
    <source>
        <dbReference type="Pfam" id="PF16822"/>
    </source>
</evidence>
<dbReference type="InterPro" id="IPR031811">
    <property type="entry name" value="ALGX/ALGJ_SGNH-like"/>
</dbReference>
<evidence type="ECO:0000256" key="5">
    <source>
        <dbReference type="ARBA" id="ARBA00022764"/>
    </source>
</evidence>
<feature type="domain" description="AlgX/AlgJ SGNH hydrolase-like" evidence="7">
    <location>
        <begin position="94"/>
        <end position="350"/>
    </location>
</feature>
<dbReference type="RefSeq" id="WP_246288332.1">
    <property type="nucleotide sequence ID" value="NZ_CADIJX010000005.1"/>
</dbReference>
<organism evidence="8 9">
    <name type="scientific">Achromobacter pestifer</name>
    <dbReference type="NCBI Taxonomy" id="1353889"/>
    <lineage>
        <taxon>Bacteria</taxon>
        <taxon>Pseudomonadati</taxon>
        <taxon>Pseudomonadota</taxon>
        <taxon>Betaproteobacteria</taxon>
        <taxon>Burkholderiales</taxon>
        <taxon>Alcaligenaceae</taxon>
        <taxon>Achromobacter</taxon>
    </lineage>
</organism>